<dbReference type="KEGG" id="svo:SVI_0019"/>
<gene>
    <name evidence="1" type="ordered locus">SVI_0019</name>
</gene>
<evidence type="ECO:0000313" key="1">
    <source>
        <dbReference type="EMBL" id="BAI99989.1"/>
    </source>
</evidence>
<organism evidence="1 2">
    <name type="scientific">Shewanella violacea (strain JCM 10179 / CIP 106290 / LMG 19151 / DSS12)</name>
    <dbReference type="NCBI Taxonomy" id="637905"/>
    <lineage>
        <taxon>Bacteria</taxon>
        <taxon>Pseudomonadati</taxon>
        <taxon>Pseudomonadota</taxon>
        <taxon>Gammaproteobacteria</taxon>
        <taxon>Alteromonadales</taxon>
        <taxon>Shewanellaceae</taxon>
        <taxon>Shewanella</taxon>
    </lineage>
</organism>
<proteinExistence type="predicted"/>
<dbReference type="EMBL" id="AP011177">
    <property type="protein sequence ID" value="BAI99989.1"/>
    <property type="molecule type" value="Genomic_DNA"/>
</dbReference>
<keyword evidence="2" id="KW-1185">Reference proteome</keyword>
<protein>
    <submittedName>
        <fullName evidence="1">Uncharacterized protein</fullName>
    </submittedName>
</protein>
<accession>D4ZD68</accession>
<name>D4ZD68_SHEVD</name>
<dbReference type="Proteomes" id="UP000002350">
    <property type="component" value="Chromosome"/>
</dbReference>
<dbReference type="RefSeq" id="WP_013049306.1">
    <property type="nucleotide sequence ID" value="NC_014012.1"/>
</dbReference>
<dbReference type="HOGENOM" id="CLU_2685821_0_0_6"/>
<evidence type="ECO:0000313" key="2">
    <source>
        <dbReference type="Proteomes" id="UP000002350"/>
    </source>
</evidence>
<sequence>MHAGNMQDHIQHLLQAINTNIAMLPNTLPSKKPAQRSQQTNQQGYLPHLLADKSQHRVYVSWLLPAVFIFCIYN</sequence>
<reference evidence="2" key="1">
    <citation type="journal article" date="2010" name="Mol. Biosyst.">
        <title>Complete genome sequence and comparative analysis of Shewanella violacea, a psychrophilic and piezophilic bacterium from deep sea floor sediments.</title>
        <authorList>
            <person name="Aono E."/>
            <person name="Baba T."/>
            <person name="Ara T."/>
            <person name="Nishi T."/>
            <person name="Nakamichi T."/>
            <person name="Inamoto E."/>
            <person name="Toyonaga H."/>
            <person name="Hasegawa M."/>
            <person name="Takai Y."/>
            <person name="Okumura Y."/>
            <person name="Baba M."/>
            <person name="Tomita M."/>
            <person name="Kato C."/>
            <person name="Oshima T."/>
            <person name="Nakasone K."/>
            <person name="Mori H."/>
        </authorList>
    </citation>
    <scope>NUCLEOTIDE SEQUENCE [LARGE SCALE GENOMIC DNA]</scope>
    <source>
        <strain evidence="2">JCM 10179 / CIP 106290 / LMG 19151 / DSS12</strain>
    </source>
</reference>
<dbReference type="AlphaFoldDB" id="D4ZD68"/>